<dbReference type="EMBL" id="JACGCI010000054">
    <property type="protein sequence ID" value="KAF6750831.1"/>
    <property type="molecule type" value="Genomic_DNA"/>
</dbReference>
<protein>
    <submittedName>
        <fullName evidence="1">Uncharacterized protein</fullName>
    </submittedName>
</protein>
<keyword evidence="2" id="KW-1185">Reference proteome</keyword>
<evidence type="ECO:0000313" key="1">
    <source>
        <dbReference type="EMBL" id="KAF6750831.1"/>
    </source>
</evidence>
<proteinExistence type="predicted"/>
<organism evidence="1 2">
    <name type="scientific">Ephemerocybe angulata</name>
    <dbReference type="NCBI Taxonomy" id="980116"/>
    <lineage>
        <taxon>Eukaryota</taxon>
        <taxon>Fungi</taxon>
        <taxon>Dikarya</taxon>
        <taxon>Basidiomycota</taxon>
        <taxon>Agaricomycotina</taxon>
        <taxon>Agaricomycetes</taxon>
        <taxon>Agaricomycetidae</taxon>
        <taxon>Agaricales</taxon>
        <taxon>Agaricineae</taxon>
        <taxon>Psathyrellaceae</taxon>
        <taxon>Ephemerocybe</taxon>
    </lineage>
</organism>
<name>A0A8H6M3H1_9AGAR</name>
<sequence length="174" mass="19316">MIETREQRVLKLGSIPDLTKEQWTGVLKLSRLWIIVEATAVTIEKLSSLGLTSTEKIKLRKTHRVLKRRDIQALYLSDISMGSKDKMVPLGWETIYNILWTSNQVSNLQTACGACGRIPAKSGYGITIPDPAALSIAIGDRFKLVAEEVAEVFKENLEDAEFHNNAAVPKEGHA</sequence>
<accession>A0A8H6M3H1</accession>
<gene>
    <name evidence="1" type="ORF">DFP72DRAFT_851360</name>
</gene>
<dbReference type="Proteomes" id="UP000521943">
    <property type="component" value="Unassembled WGS sequence"/>
</dbReference>
<dbReference type="AlphaFoldDB" id="A0A8H6M3H1"/>
<comment type="caution">
    <text evidence="1">The sequence shown here is derived from an EMBL/GenBank/DDBJ whole genome shotgun (WGS) entry which is preliminary data.</text>
</comment>
<evidence type="ECO:0000313" key="2">
    <source>
        <dbReference type="Proteomes" id="UP000521943"/>
    </source>
</evidence>
<reference evidence="1 2" key="1">
    <citation type="submission" date="2020-07" db="EMBL/GenBank/DDBJ databases">
        <title>Comparative genomics of pyrophilous fungi reveals a link between fire events and developmental genes.</title>
        <authorList>
            <consortium name="DOE Joint Genome Institute"/>
            <person name="Steindorff A.S."/>
            <person name="Carver A."/>
            <person name="Calhoun S."/>
            <person name="Stillman K."/>
            <person name="Liu H."/>
            <person name="Lipzen A."/>
            <person name="Pangilinan J."/>
            <person name="Labutti K."/>
            <person name="Bruns T.D."/>
            <person name="Grigoriev I.V."/>
        </authorList>
    </citation>
    <scope>NUCLEOTIDE SEQUENCE [LARGE SCALE GENOMIC DNA]</scope>
    <source>
        <strain evidence="1 2">CBS 144469</strain>
    </source>
</reference>